<reference evidence="8 9" key="1">
    <citation type="submission" date="2014-04" db="EMBL/GenBank/DDBJ databases">
        <title>Evolutionary Origins and Diversification of the Mycorrhizal Mutualists.</title>
        <authorList>
            <consortium name="DOE Joint Genome Institute"/>
            <consortium name="Mycorrhizal Genomics Consortium"/>
            <person name="Kohler A."/>
            <person name="Kuo A."/>
            <person name="Nagy L.G."/>
            <person name="Floudas D."/>
            <person name="Copeland A."/>
            <person name="Barry K.W."/>
            <person name="Cichocki N."/>
            <person name="Veneault-Fourrey C."/>
            <person name="LaButti K."/>
            <person name="Lindquist E.A."/>
            <person name="Lipzen A."/>
            <person name="Lundell T."/>
            <person name="Morin E."/>
            <person name="Murat C."/>
            <person name="Riley R."/>
            <person name="Ohm R."/>
            <person name="Sun H."/>
            <person name="Tunlid A."/>
            <person name="Henrissat B."/>
            <person name="Grigoriev I.V."/>
            <person name="Hibbett D.S."/>
            <person name="Martin F."/>
        </authorList>
    </citation>
    <scope>NUCLEOTIDE SEQUENCE [LARGE SCALE GENOMIC DNA]</scope>
    <source>
        <strain evidence="8 9">Koide BX008</strain>
    </source>
</reference>
<accession>A0A0C2SSU1</accession>
<evidence type="ECO:0008006" key="10">
    <source>
        <dbReference type="Google" id="ProtNLM"/>
    </source>
</evidence>
<dbReference type="OrthoDB" id="265717at2759"/>
<feature type="domain" description="MYND-type" evidence="7">
    <location>
        <begin position="119"/>
        <end position="161"/>
    </location>
</feature>
<keyword evidence="1" id="KW-0479">Metal-binding</keyword>
<evidence type="ECO:0000259" key="6">
    <source>
        <dbReference type="PROSITE" id="PS50280"/>
    </source>
</evidence>
<dbReference type="GO" id="GO:0008270">
    <property type="term" value="F:zinc ion binding"/>
    <property type="evidence" value="ECO:0007669"/>
    <property type="project" value="UniProtKB-KW"/>
</dbReference>
<gene>
    <name evidence="8" type="ORF">M378DRAFT_75156</name>
</gene>
<name>A0A0C2SSU1_AMAMK</name>
<dbReference type="HOGENOM" id="CLU_018406_4_1_1"/>
<dbReference type="InParanoid" id="A0A0C2SSU1"/>
<dbReference type="GO" id="GO:0005634">
    <property type="term" value="C:nucleus"/>
    <property type="evidence" value="ECO:0007669"/>
    <property type="project" value="TreeGrafter"/>
</dbReference>
<dbReference type="InterPro" id="IPR050869">
    <property type="entry name" value="H3K4_H4K5_MeTrfase"/>
</dbReference>
<evidence type="ECO:0000256" key="1">
    <source>
        <dbReference type="ARBA" id="ARBA00022723"/>
    </source>
</evidence>
<dbReference type="PROSITE" id="PS50280">
    <property type="entry name" value="SET"/>
    <property type="match status" value="1"/>
</dbReference>
<evidence type="ECO:0000313" key="8">
    <source>
        <dbReference type="EMBL" id="KIL66415.1"/>
    </source>
</evidence>
<evidence type="ECO:0000256" key="5">
    <source>
        <dbReference type="SAM" id="MobiDB-lite"/>
    </source>
</evidence>
<dbReference type="Gene3D" id="2.170.270.10">
    <property type="entry name" value="SET domain"/>
    <property type="match status" value="1"/>
</dbReference>
<dbReference type="SUPFAM" id="SSF144232">
    <property type="entry name" value="HIT/MYND zinc finger-like"/>
    <property type="match status" value="1"/>
</dbReference>
<dbReference type="PANTHER" id="PTHR12197:SF251">
    <property type="entry name" value="EG:BACR7C10.4 PROTEIN"/>
    <property type="match status" value="1"/>
</dbReference>
<evidence type="ECO:0000256" key="3">
    <source>
        <dbReference type="ARBA" id="ARBA00022833"/>
    </source>
</evidence>
<evidence type="ECO:0000313" key="9">
    <source>
        <dbReference type="Proteomes" id="UP000054549"/>
    </source>
</evidence>
<dbReference type="Proteomes" id="UP000054549">
    <property type="component" value="Unassembled WGS sequence"/>
</dbReference>
<dbReference type="InterPro" id="IPR046341">
    <property type="entry name" value="SET_dom_sf"/>
</dbReference>
<dbReference type="SUPFAM" id="SSF82199">
    <property type="entry name" value="SET domain"/>
    <property type="match status" value="1"/>
</dbReference>
<dbReference type="InterPro" id="IPR001214">
    <property type="entry name" value="SET_dom"/>
</dbReference>
<keyword evidence="3" id="KW-0862">Zinc</keyword>
<dbReference type="InterPro" id="IPR002893">
    <property type="entry name" value="Znf_MYND"/>
</dbReference>
<dbReference type="Pfam" id="PF00856">
    <property type="entry name" value="SET"/>
    <property type="match status" value="1"/>
</dbReference>
<organism evidence="8 9">
    <name type="scientific">Amanita muscaria (strain Koide BX008)</name>
    <dbReference type="NCBI Taxonomy" id="946122"/>
    <lineage>
        <taxon>Eukaryota</taxon>
        <taxon>Fungi</taxon>
        <taxon>Dikarya</taxon>
        <taxon>Basidiomycota</taxon>
        <taxon>Agaricomycotina</taxon>
        <taxon>Agaricomycetes</taxon>
        <taxon>Agaricomycetidae</taxon>
        <taxon>Agaricales</taxon>
        <taxon>Pluteineae</taxon>
        <taxon>Amanitaceae</taxon>
        <taxon>Amanita</taxon>
    </lineage>
</organism>
<dbReference type="PANTHER" id="PTHR12197">
    <property type="entry name" value="HISTONE-LYSINE N-METHYLTRANSFERASE SMYD"/>
    <property type="match status" value="1"/>
</dbReference>
<evidence type="ECO:0000259" key="7">
    <source>
        <dbReference type="PROSITE" id="PS50865"/>
    </source>
</evidence>
<proteinExistence type="predicted"/>
<dbReference type="EMBL" id="KN818236">
    <property type="protein sequence ID" value="KIL66415.1"/>
    <property type="molecule type" value="Genomic_DNA"/>
</dbReference>
<dbReference type="Gene3D" id="6.10.140.2220">
    <property type="match status" value="1"/>
</dbReference>
<keyword evidence="2 4" id="KW-0863">Zinc-finger</keyword>
<feature type="region of interest" description="Disordered" evidence="5">
    <location>
        <begin position="1"/>
        <end position="42"/>
    </location>
</feature>
<dbReference type="AlphaFoldDB" id="A0A0C2SSU1"/>
<dbReference type="STRING" id="946122.A0A0C2SSU1"/>
<evidence type="ECO:0000256" key="2">
    <source>
        <dbReference type="ARBA" id="ARBA00022771"/>
    </source>
</evidence>
<dbReference type="Pfam" id="PF01753">
    <property type="entry name" value="zf-MYND"/>
    <property type="match status" value="1"/>
</dbReference>
<evidence type="ECO:0000256" key="4">
    <source>
        <dbReference type="PROSITE-ProRule" id="PRU00134"/>
    </source>
</evidence>
<keyword evidence="9" id="KW-1185">Reference proteome</keyword>
<sequence length="665" mass="72859">MSDFARLRATRQAKERQKSFVPRTQIQKEHANQDASQPQSASTIDLVMSKASEATAPFQTHEHLYGVWSRSEFEIRVWLKDLSKGRGVFSRRQYRPGDTIVTAKPDILVLSIANLPKHCSACISAAQPDGKNLKRCTGCKVVHYCSDECQTRDWSMHKPECVALQSWAKTAPSAEVAIPSDAVRCLGRVLWRQKKSGGESYFVLSLASIYLLLFITPTSDRPDLQPCTYELHTHLAHALKRYLNLTSPQEMQTYGLASIADLVDLISRFTTNTVVLTTPSLTPIGACISPSIALLNHSCDPNAVIVFPRNSANPKLHEPLLQVIAIKPINPGEELLTAYIDTTLPREDRRKTLKETYSFDCRCKLCCPTLGFVDPREALLCPTRKDPSSRACSGVCEIPAEGVNVSRCNVCNLSIDPKAIEEIRDALRVSQEGLVKAGDLEYKDPERAIRLVSNLIGILTSAGLAAGTHPLLALSRLHSSMLVENLPNLSAAIGPALPSQLDPLLSISGQSTLQAINALRQPYPLSQGQIQDAEDAQGKLDNAIRAALCASTGLATVLVPGHPLRGLALAELGKLLSVDEPVPKYLAGNDNRDEPDQKGVFPPSGPARLRLARETLIRARMELMVGFGGVNEGGEVGMEVRDWLVRVDKELQVWKVGMQSALERR</sequence>
<feature type="domain" description="SET" evidence="6">
    <location>
        <begin position="71"/>
        <end position="340"/>
    </location>
</feature>
<dbReference type="Gene3D" id="1.10.220.160">
    <property type="match status" value="1"/>
</dbReference>
<protein>
    <recommendedName>
        <fullName evidence="10">SET domain-containing protein</fullName>
    </recommendedName>
</protein>
<dbReference type="PROSITE" id="PS50865">
    <property type="entry name" value="ZF_MYND_2"/>
    <property type="match status" value="1"/>
</dbReference>
<dbReference type="SMART" id="SM00317">
    <property type="entry name" value="SET"/>
    <property type="match status" value="1"/>
</dbReference>
<feature type="compositionally biased region" description="Polar residues" evidence="5">
    <location>
        <begin position="33"/>
        <end position="42"/>
    </location>
</feature>